<organism evidence="2 3">
    <name type="scientific">Roseateles albus</name>
    <dbReference type="NCBI Taxonomy" id="2987525"/>
    <lineage>
        <taxon>Bacteria</taxon>
        <taxon>Pseudomonadati</taxon>
        <taxon>Pseudomonadota</taxon>
        <taxon>Betaproteobacteria</taxon>
        <taxon>Burkholderiales</taxon>
        <taxon>Sphaerotilaceae</taxon>
        <taxon>Roseateles</taxon>
    </lineage>
</organism>
<comment type="caution">
    <text evidence="2">The sequence shown here is derived from an EMBL/GenBank/DDBJ whole genome shotgun (WGS) entry which is preliminary data.</text>
</comment>
<dbReference type="Proteomes" id="UP001221189">
    <property type="component" value="Unassembled WGS sequence"/>
</dbReference>
<protein>
    <submittedName>
        <fullName evidence="2">Uncharacterized protein</fullName>
    </submittedName>
</protein>
<feature type="chain" id="PRO_5045409382" evidence="1">
    <location>
        <begin position="28"/>
        <end position="308"/>
    </location>
</feature>
<gene>
    <name evidence="2" type="ORF">PRZ03_12490</name>
</gene>
<dbReference type="EMBL" id="JAQQXT010000007">
    <property type="protein sequence ID" value="MDC8772392.1"/>
    <property type="molecule type" value="Genomic_DNA"/>
</dbReference>
<dbReference type="RefSeq" id="WP_273600595.1">
    <property type="nucleotide sequence ID" value="NZ_JAQQXT010000007.1"/>
</dbReference>
<reference evidence="2 3" key="1">
    <citation type="submission" date="2022-10" db="EMBL/GenBank/DDBJ databases">
        <title>Paucibacter sp. hw1 Genome sequencing.</title>
        <authorList>
            <person name="Park S."/>
        </authorList>
    </citation>
    <scope>NUCLEOTIDE SEQUENCE [LARGE SCALE GENOMIC DNA]</scope>
    <source>
        <strain evidence="3">hw1</strain>
    </source>
</reference>
<feature type="signal peptide" evidence="1">
    <location>
        <begin position="1"/>
        <end position="27"/>
    </location>
</feature>
<proteinExistence type="predicted"/>
<evidence type="ECO:0000256" key="1">
    <source>
        <dbReference type="SAM" id="SignalP"/>
    </source>
</evidence>
<dbReference type="PROSITE" id="PS51257">
    <property type="entry name" value="PROKAR_LIPOPROTEIN"/>
    <property type="match status" value="1"/>
</dbReference>
<evidence type="ECO:0000313" key="2">
    <source>
        <dbReference type="EMBL" id="MDC8772392.1"/>
    </source>
</evidence>
<keyword evidence="1" id="KW-0732">Signal</keyword>
<accession>A0ABT5KEM8</accession>
<sequence>MLRPNCLKNIRALQALLALVGCTLSWAALALTPISDEDLARVQGRDGFAFNLRGFALQGPLTLRLGAADGSGLALSNFALSRSDDLAATFSDPYQLSLIKGPSGMPDRVILSEPLNLNSALRWQFAADLSLIDKSSSAAPSSFNAGALVLQDLRSFGGTLSLAPSADPNEQGIAFGLGLRLDVGALLLRPRGRADTALFDSPGAAEQFSLRGIHLAAATADGQLGNSLWRLADLDRQPLLLNAVSSPEGGGFLHLNLAWPSQGQAPAGSLAIDNIAFKSDVGPSLDLGSSRIGSMQIQYLDVRLKTGP</sequence>
<keyword evidence="3" id="KW-1185">Reference proteome</keyword>
<evidence type="ECO:0000313" key="3">
    <source>
        <dbReference type="Proteomes" id="UP001221189"/>
    </source>
</evidence>
<name>A0ABT5KEM8_9BURK</name>